<organism evidence="2 3">
    <name type="scientific">Arctia plantaginis</name>
    <name type="common">Wood tiger moth</name>
    <name type="synonym">Phalaena plantaginis</name>
    <dbReference type="NCBI Taxonomy" id="874455"/>
    <lineage>
        <taxon>Eukaryota</taxon>
        <taxon>Metazoa</taxon>
        <taxon>Ecdysozoa</taxon>
        <taxon>Arthropoda</taxon>
        <taxon>Hexapoda</taxon>
        <taxon>Insecta</taxon>
        <taxon>Pterygota</taxon>
        <taxon>Neoptera</taxon>
        <taxon>Endopterygota</taxon>
        <taxon>Lepidoptera</taxon>
        <taxon>Glossata</taxon>
        <taxon>Ditrysia</taxon>
        <taxon>Noctuoidea</taxon>
        <taxon>Erebidae</taxon>
        <taxon>Arctiinae</taxon>
        <taxon>Arctia</taxon>
    </lineage>
</organism>
<sequence>MPPNRAQHAQQSYKFKRNSNKHQPLCTPDLKPHHVAAPRHHQHSVCQPRAASPRPILLSALAEVQTMQVKLLRGQTLTVNLTSRPKKVVGRGLRRSLRSQCTTERRAGRTHDMDERATP</sequence>
<feature type="compositionally biased region" description="Basic residues" evidence="1">
    <location>
        <begin position="33"/>
        <end position="43"/>
    </location>
</feature>
<evidence type="ECO:0000313" key="2">
    <source>
        <dbReference type="EMBL" id="CAB3227354.1"/>
    </source>
</evidence>
<evidence type="ECO:0000313" key="3">
    <source>
        <dbReference type="Proteomes" id="UP000494256"/>
    </source>
</evidence>
<name>A0A8S0Z482_ARCPL</name>
<protein>
    <submittedName>
        <fullName evidence="2">Uncharacterized protein</fullName>
    </submittedName>
</protein>
<dbReference type="AlphaFoldDB" id="A0A8S0Z482"/>
<accession>A0A8S0Z482</accession>
<dbReference type="EMBL" id="CADEBD010000276">
    <property type="protein sequence ID" value="CAB3227354.1"/>
    <property type="molecule type" value="Genomic_DNA"/>
</dbReference>
<reference evidence="2 3" key="1">
    <citation type="submission" date="2020-04" db="EMBL/GenBank/DDBJ databases">
        <authorList>
            <person name="Wallbank WR R."/>
            <person name="Pardo Diaz C."/>
            <person name="Kozak K."/>
            <person name="Martin S."/>
            <person name="Jiggins C."/>
            <person name="Moest M."/>
            <person name="Warren A I."/>
            <person name="Byers J.R.P. K."/>
            <person name="Montejo-Kovacevich G."/>
            <person name="Yen C E."/>
        </authorList>
    </citation>
    <scope>NUCLEOTIDE SEQUENCE [LARGE SCALE GENOMIC DNA]</scope>
</reference>
<feature type="compositionally biased region" description="Basic and acidic residues" evidence="1">
    <location>
        <begin position="103"/>
        <end position="119"/>
    </location>
</feature>
<dbReference type="OrthoDB" id="8190514at2759"/>
<gene>
    <name evidence="2" type="ORF">APLA_LOCUS2980</name>
</gene>
<evidence type="ECO:0000256" key="1">
    <source>
        <dbReference type="SAM" id="MobiDB-lite"/>
    </source>
</evidence>
<dbReference type="Proteomes" id="UP000494256">
    <property type="component" value="Unassembled WGS sequence"/>
</dbReference>
<feature type="region of interest" description="Disordered" evidence="1">
    <location>
        <begin position="90"/>
        <end position="119"/>
    </location>
</feature>
<proteinExistence type="predicted"/>
<feature type="region of interest" description="Disordered" evidence="1">
    <location>
        <begin position="1"/>
        <end position="50"/>
    </location>
</feature>
<comment type="caution">
    <text evidence="2">The sequence shown here is derived from an EMBL/GenBank/DDBJ whole genome shotgun (WGS) entry which is preliminary data.</text>
</comment>